<feature type="DNA-binding region" description="H-T-H motif" evidence="4">
    <location>
        <begin position="44"/>
        <end position="63"/>
    </location>
</feature>
<dbReference type="InterPro" id="IPR041490">
    <property type="entry name" value="KstR2_TetR_C"/>
</dbReference>
<dbReference type="PROSITE" id="PS50977">
    <property type="entry name" value="HTH_TETR_2"/>
    <property type="match status" value="1"/>
</dbReference>
<evidence type="ECO:0000256" key="1">
    <source>
        <dbReference type="ARBA" id="ARBA00023015"/>
    </source>
</evidence>
<keyword evidence="3" id="KW-0804">Transcription</keyword>
<comment type="caution">
    <text evidence="6">The sequence shown here is derived from an EMBL/GenBank/DDBJ whole genome shotgun (WGS) entry which is preliminary data.</text>
</comment>
<dbReference type="Proteomes" id="UP000694287">
    <property type="component" value="Unassembled WGS sequence"/>
</dbReference>
<keyword evidence="1" id="KW-0805">Transcription regulation</keyword>
<evidence type="ECO:0000259" key="5">
    <source>
        <dbReference type="PROSITE" id="PS50977"/>
    </source>
</evidence>
<proteinExistence type="predicted"/>
<gene>
    <name evidence="6" type="ORF">I4I81_09980</name>
</gene>
<protein>
    <submittedName>
        <fullName evidence="6">TetR family transcriptional regulator</fullName>
    </submittedName>
</protein>
<organism evidence="6 7">
    <name type="scientific">Pseudonocardia abyssalis</name>
    <dbReference type="NCBI Taxonomy" id="2792008"/>
    <lineage>
        <taxon>Bacteria</taxon>
        <taxon>Bacillati</taxon>
        <taxon>Actinomycetota</taxon>
        <taxon>Actinomycetes</taxon>
        <taxon>Pseudonocardiales</taxon>
        <taxon>Pseudonocardiaceae</taxon>
        <taxon>Pseudonocardia</taxon>
    </lineage>
</organism>
<keyword evidence="2 4" id="KW-0238">DNA-binding</keyword>
<evidence type="ECO:0000313" key="7">
    <source>
        <dbReference type="Proteomes" id="UP000694287"/>
    </source>
</evidence>
<dbReference type="PANTHER" id="PTHR30055">
    <property type="entry name" value="HTH-TYPE TRANSCRIPTIONAL REGULATOR RUTR"/>
    <property type="match status" value="1"/>
</dbReference>
<evidence type="ECO:0000256" key="3">
    <source>
        <dbReference type="ARBA" id="ARBA00023163"/>
    </source>
</evidence>
<dbReference type="RefSeq" id="WP_218604886.1">
    <property type="nucleotide sequence ID" value="NZ_JADQDJ010000272.1"/>
</dbReference>
<dbReference type="Pfam" id="PF00440">
    <property type="entry name" value="TetR_N"/>
    <property type="match status" value="1"/>
</dbReference>
<dbReference type="Pfam" id="PF17932">
    <property type="entry name" value="TetR_C_24"/>
    <property type="match status" value="1"/>
</dbReference>
<sequence length="215" mass="23323">MTSGIGKRRAAARDEGGAAYRERRTEIIAAAAEMFKRNGYRGTKLADVAEAMGLDRASLYYYVGSKEELFQDVVGGAVEANAEAAERILAGPGSAPEKLRALIVGLMVSYAEAYPFLYVYIQENLDPGTRDRSAWAREMARHNKRYENAVVAIVQSGVDEGSLATGTQPWVVAFGVIGMVAWSNRWFDPNESSVSAAEIGSAYADTLLNGLITRE</sequence>
<dbReference type="InterPro" id="IPR001647">
    <property type="entry name" value="HTH_TetR"/>
</dbReference>
<reference evidence="6 7" key="1">
    <citation type="submission" date="2020-11" db="EMBL/GenBank/DDBJ databases">
        <title>Pseudonocardia abyssalis sp. nov. and Pseudonocardia oceani sp. nov., description and phylogenomic analysis of two novel actinomycetes isolated from the deep Southern Ocean.</title>
        <authorList>
            <person name="Parra J."/>
        </authorList>
    </citation>
    <scope>NUCLEOTIDE SEQUENCE [LARGE SCALE GENOMIC DNA]</scope>
    <source>
        <strain evidence="6 7">KRD-168</strain>
    </source>
</reference>
<accession>A0ABS6UQQ0</accession>
<evidence type="ECO:0000313" key="6">
    <source>
        <dbReference type="EMBL" id="MBW0134586.1"/>
    </source>
</evidence>
<feature type="domain" description="HTH tetR-type" evidence="5">
    <location>
        <begin position="21"/>
        <end position="81"/>
    </location>
</feature>
<evidence type="ECO:0000256" key="2">
    <source>
        <dbReference type="ARBA" id="ARBA00023125"/>
    </source>
</evidence>
<dbReference type="InterPro" id="IPR050109">
    <property type="entry name" value="HTH-type_TetR-like_transc_reg"/>
</dbReference>
<dbReference type="EMBL" id="JADQDK010000001">
    <property type="protein sequence ID" value="MBW0134586.1"/>
    <property type="molecule type" value="Genomic_DNA"/>
</dbReference>
<keyword evidence="7" id="KW-1185">Reference proteome</keyword>
<evidence type="ECO:0000256" key="4">
    <source>
        <dbReference type="PROSITE-ProRule" id="PRU00335"/>
    </source>
</evidence>
<dbReference type="PANTHER" id="PTHR30055:SF240">
    <property type="entry name" value="HTH-TYPE TRANSCRIPTIONAL REGULATOR ACRR"/>
    <property type="match status" value="1"/>
</dbReference>
<name>A0ABS6UQQ0_9PSEU</name>